<evidence type="ECO:0000256" key="1">
    <source>
        <dbReference type="ARBA" id="ARBA00022734"/>
    </source>
</evidence>
<feature type="domain" description="C-type lectin" evidence="2">
    <location>
        <begin position="25"/>
        <end position="147"/>
    </location>
</feature>
<dbReference type="SMART" id="SM00034">
    <property type="entry name" value="CLECT"/>
    <property type="match status" value="1"/>
</dbReference>
<dbReference type="Gene3D" id="3.10.100.10">
    <property type="entry name" value="Mannose-Binding Protein A, subunit A"/>
    <property type="match status" value="1"/>
</dbReference>
<organism evidence="3 4">
    <name type="scientific">Lepisosteus oculatus</name>
    <name type="common">Spotted gar</name>
    <dbReference type="NCBI Taxonomy" id="7918"/>
    <lineage>
        <taxon>Eukaryota</taxon>
        <taxon>Metazoa</taxon>
        <taxon>Chordata</taxon>
        <taxon>Craniata</taxon>
        <taxon>Vertebrata</taxon>
        <taxon>Euteleostomi</taxon>
        <taxon>Actinopterygii</taxon>
        <taxon>Neopterygii</taxon>
        <taxon>Holostei</taxon>
        <taxon>Semionotiformes</taxon>
        <taxon>Lepisosteidae</taxon>
        <taxon>Lepisosteus</taxon>
    </lineage>
</organism>
<dbReference type="AlphaFoldDB" id="W5N6N7"/>
<dbReference type="PANTHER" id="PTHR22803">
    <property type="entry name" value="MANNOSE, PHOSPHOLIPASE, LECTIN RECEPTOR RELATED"/>
    <property type="match status" value="1"/>
</dbReference>
<dbReference type="Proteomes" id="UP000018468">
    <property type="component" value="Linkage group LG2"/>
</dbReference>
<dbReference type="GO" id="GO:0006955">
    <property type="term" value="P:immune response"/>
    <property type="evidence" value="ECO:0000318"/>
    <property type="project" value="GO_Central"/>
</dbReference>
<reference evidence="3" key="2">
    <citation type="submission" date="2025-08" db="UniProtKB">
        <authorList>
            <consortium name="Ensembl"/>
        </authorList>
    </citation>
    <scope>IDENTIFICATION</scope>
</reference>
<reference evidence="3" key="3">
    <citation type="submission" date="2025-09" db="UniProtKB">
        <authorList>
            <consortium name="Ensembl"/>
        </authorList>
    </citation>
    <scope>IDENTIFICATION</scope>
</reference>
<evidence type="ECO:0000313" key="3">
    <source>
        <dbReference type="Ensembl" id="ENSLOCP00000016296.1"/>
    </source>
</evidence>
<accession>W5N6N7</accession>
<protein>
    <recommendedName>
        <fullName evidence="2">C-type lectin domain-containing protein</fullName>
    </recommendedName>
</protein>
<dbReference type="EMBL" id="AHAT01024650">
    <property type="status" value="NOT_ANNOTATED_CDS"/>
    <property type="molecule type" value="Genomic_DNA"/>
</dbReference>
<dbReference type="InterPro" id="IPR016187">
    <property type="entry name" value="CTDL_fold"/>
</dbReference>
<dbReference type="Ensembl" id="ENSLOCT00000016326.1">
    <property type="protein sequence ID" value="ENSLOCP00000016296.1"/>
    <property type="gene ID" value="ENSLOCG00000013229.1"/>
</dbReference>
<keyword evidence="1" id="KW-0430">Lectin</keyword>
<dbReference type="Pfam" id="PF00059">
    <property type="entry name" value="Lectin_C"/>
    <property type="match status" value="1"/>
</dbReference>
<dbReference type="GO" id="GO:0038187">
    <property type="term" value="F:pattern recognition receptor activity"/>
    <property type="evidence" value="ECO:0000318"/>
    <property type="project" value="GO_Central"/>
</dbReference>
<evidence type="ECO:0000313" key="4">
    <source>
        <dbReference type="Proteomes" id="UP000018468"/>
    </source>
</evidence>
<dbReference type="OMA" id="PRICENK"/>
<dbReference type="eggNOG" id="KOG4297">
    <property type="taxonomic scope" value="Eukaryota"/>
</dbReference>
<dbReference type="GeneTree" id="ENSGT01030000234575"/>
<dbReference type="GO" id="GO:0030246">
    <property type="term" value="F:carbohydrate binding"/>
    <property type="evidence" value="ECO:0000318"/>
    <property type="project" value="GO_Central"/>
</dbReference>
<name>W5N6N7_LEPOC</name>
<keyword evidence="4" id="KW-1185">Reference proteome</keyword>
<dbReference type="InterPro" id="IPR001304">
    <property type="entry name" value="C-type_lectin-like"/>
</dbReference>
<dbReference type="InterPro" id="IPR033989">
    <property type="entry name" value="CD209-like_CTLD"/>
</dbReference>
<dbReference type="InParanoid" id="W5N6N7"/>
<dbReference type="InterPro" id="IPR016186">
    <property type="entry name" value="C-type_lectin-like/link_sf"/>
</dbReference>
<sequence length="154" mass="17998">ENLTVLFHSFSAQLCRCCPKGWTSFMNSCYFFSTAEDTMTWPESRINCSRMGSQLVIIETQLQQEFLTKRFANGYSWIGLTDQTVEGDWRWEDGSPLTQSFWFTHEPDDWKVQDIKGEDCAHLKPHTDPLNNWHDAPCTMKYPRICENKGVPLY</sequence>
<dbReference type="SUPFAM" id="SSF56436">
    <property type="entry name" value="C-type lectin-like"/>
    <property type="match status" value="1"/>
</dbReference>
<reference evidence="4" key="1">
    <citation type="submission" date="2011-12" db="EMBL/GenBank/DDBJ databases">
        <title>The Draft Genome of Lepisosteus oculatus.</title>
        <authorList>
            <consortium name="The Broad Institute Genome Assembly &amp; Analysis Group"/>
            <consortium name="Computational R&amp;D Group"/>
            <consortium name="and Sequencing Platform"/>
            <person name="Di Palma F."/>
            <person name="Alfoldi J."/>
            <person name="Johnson J."/>
            <person name="Berlin A."/>
            <person name="Gnerre S."/>
            <person name="Jaffe D."/>
            <person name="MacCallum I."/>
            <person name="Young S."/>
            <person name="Walker B.J."/>
            <person name="Lander E.S."/>
            <person name="Lindblad-Toh K."/>
        </authorList>
    </citation>
    <scope>NUCLEOTIDE SEQUENCE [LARGE SCALE GENOMIC DNA]</scope>
</reference>
<proteinExistence type="predicted"/>
<dbReference type="CDD" id="cd03590">
    <property type="entry name" value="CLECT_DC-SIGN_like"/>
    <property type="match status" value="1"/>
</dbReference>
<dbReference type="Bgee" id="ENSLOCG00000013229">
    <property type="expression patterns" value="Expressed in heart and 10 other cell types or tissues"/>
</dbReference>
<dbReference type="InterPro" id="IPR050111">
    <property type="entry name" value="C-type_lectin/snaclec_domain"/>
</dbReference>
<dbReference type="PROSITE" id="PS50041">
    <property type="entry name" value="C_TYPE_LECTIN_2"/>
    <property type="match status" value="1"/>
</dbReference>
<evidence type="ECO:0000259" key="2">
    <source>
        <dbReference type="PROSITE" id="PS50041"/>
    </source>
</evidence>
<dbReference type="GO" id="GO:0009897">
    <property type="term" value="C:external side of plasma membrane"/>
    <property type="evidence" value="ECO:0000318"/>
    <property type="project" value="GO_Central"/>
</dbReference>
<dbReference type="STRING" id="7918.ENSLOCP00000016296"/>
<dbReference type="HOGENOM" id="CLU_049894_10_2_1"/>